<protein>
    <recommendedName>
        <fullName evidence="4">F-box domain-containing protein</fullName>
    </recommendedName>
</protein>
<evidence type="ECO:0008006" key="4">
    <source>
        <dbReference type="Google" id="ProtNLM"/>
    </source>
</evidence>
<dbReference type="InterPro" id="IPR036047">
    <property type="entry name" value="F-box-like_dom_sf"/>
</dbReference>
<sequence length="301" mass="34592">MERQVDLARLLPDDVLADVLRRCVCRAWRALIDDRGLLRADLLPRSLAGLFLSYNDLRSAEFFARPSVDYDYDIPNDTVRGHSNGLLLQYGWVCNPVTGEISSSNSTYRVIKPPVSGAEVTADFFLGRSQKGIYYALLDDDCRARLRVWILEESCDQTEWKLRQDTDLGLALRSVSCDRGSWVFENDSSDDESEGEDEEQVEEEFEWNSDDDNIPPTNDTEGKRHELTQILGFHPYKEIIFFDRSSRGLAYHLSSSKLEALGNLLPNKCLYYSQMHMYVYLNTSVPYTPCWIRGLLPQSFR</sequence>
<gene>
    <name evidence="2" type="ORF">PVAP13_9KG143200</name>
</gene>
<dbReference type="PANTHER" id="PTHR34591">
    <property type="entry name" value="OS03G0653100 PROTEIN-RELATED"/>
    <property type="match status" value="1"/>
</dbReference>
<feature type="compositionally biased region" description="Acidic residues" evidence="1">
    <location>
        <begin position="187"/>
        <end position="213"/>
    </location>
</feature>
<accession>A0A8T0NEZ0</accession>
<evidence type="ECO:0000256" key="1">
    <source>
        <dbReference type="SAM" id="MobiDB-lite"/>
    </source>
</evidence>
<proteinExistence type="predicted"/>
<dbReference type="EMBL" id="CM029053">
    <property type="protein sequence ID" value="KAG2547970.1"/>
    <property type="molecule type" value="Genomic_DNA"/>
</dbReference>
<reference evidence="2" key="1">
    <citation type="submission" date="2020-05" db="EMBL/GenBank/DDBJ databases">
        <title>WGS assembly of Panicum virgatum.</title>
        <authorList>
            <person name="Lovell J.T."/>
            <person name="Jenkins J."/>
            <person name="Shu S."/>
            <person name="Juenger T.E."/>
            <person name="Schmutz J."/>
        </authorList>
    </citation>
    <scope>NUCLEOTIDE SEQUENCE</scope>
    <source>
        <strain evidence="2">AP13</strain>
    </source>
</reference>
<evidence type="ECO:0000313" key="3">
    <source>
        <dbReference type="Proteomes" id="UP000823388"/>
    </source>
</evidence>
<organism evidence="2 3">
    <name type="scientific">Panicum virgatum</name>
    <name type="common">Blackwell switchgrass</name>
    <dbReference type="NCBI Taxonomy" id="38727"/>
    <lineage>
        <taxon>Eukaryota</taxon>
        <taxon>Viridiplantae</taxon>
        <taxon>Streptophyta</taxon>
        <taxon>Embryophyta</taxon>
        <taxon>Tracheophyta</taxon>
        <taxon>Spermatophyta</taxon>
        <taxon>Magnoliopsida</taxon>
        <taxon>Liliopsida</taxon>
        <taxon>Poales</taxon>
        <taxon>Poaceae</taxon>
        <taxon>PACMAD clade</taxon>
        <taxon>Panicoideae</taxon>
        <taxon>Panicodae</taxon>
        <taxon>Paniceae</taxon>
        <taxon>Panicinae</taxon>
        <taxon>Panicum</taxon>
        <taxon>Panicum sect. Hiantes</taxon>
    </lineage>
</organism>
<dbReference type="PANTHER" id="PTHR34591:SF54">
    <property type="entry name" value="F-BOX DOMAIN CONTAINING PROTEIN, EXPRESSED"/>
    <property type="match status" value="1"/>
</dbReference>
<name>A0A8T0NEZ0_PANVG</name>
<evidence type="ECO:0000313" key="2">
    <source>
        <dbReference type="EMBL" id="KAG2547970.1"/>
    </source>
</evidence>
<feature type="region of interest" description="Disordered" evidence="1">
    <location>
        <begin position="184"/>
        <end position="221"/>
    </location>
</feature>
<dbReference type="SUPFAM" id="SSF81383">
    <property type="entry name" value="F-box domain"/>
    <property type="match status" value="1"/>
</dbReference>
<comment type="caution">
    <text evidence="2">The sequence shown here is derived from an EMBL/GenBank/DDBJ whole genome shotgun (WGS) entry which is preliminary data.</text>
</comment>
<dbReference type="Proteomes" id="UP000823388">
    <property type="component" value="Chromosome 9K"/>
</dbReference>
<dbReference type="AlphaFoldDB" id="A0A8T0NEZ0"/>
<keyword evidence="3" id="KW-1185">Reference proteome</keyword>